<reference evidence="5" key="1">
    <citation type="journal article" date="2021" name="PeerJ">
        <title>Extensive microbial diversity within the chicken gut microbiome revealed by metagenomics and culture.</title>
        <authorList>
            <person name="Gilroy R."/>
            <person name="Ravi A."/>
            <person name="Getino M."/>
            <person name="Pursley I."/>
            <person name="Horton D.L."/>
            <person name="Alikhan N.F."/>
            <person name="Baker D."/>
            <person name="Gharbi K."/>
            <person name="Hall N."/>
            <person name="Watson M."/>
            <person name="Adriaenssens E.M."/>
            <person name="Foster-Nyarko E."/>
            <person name="Jarju S."/>
            <person name="Secka A."/>
            <person name="Antonio M."/>
            <person name="Oren A."/>
            <person name="Chaudhuri R.R."/>
            <person name="La Ragione R."/>
            <person name="Hildebrand F."/>
            <person name="Pallen M.J."/>
        </authorList>
    </citation>
    <scope>NUCLEOTIDE SEQUENCE</scope>
    <source>
        <strain evidence="5">14324</strain>
    </source>
</reference>
<organism evidence="5 6">
    <name type="scientific">Candidatus Blautia faecigallinarum</name>
    <dbReference type="NCBI Taxonomy" id="2838488"/>
    <lineage>
        <taxon>Bacteria</taxon>
        <taxon>Bacillati</taxon>
        <taxon>Bacillota</taxon>
        <taxon>Clostridia</taxon>
        <taxon>Lachnospirales</taxon>
        <taxon>Lachnospiraceae</taxon>
        <taxon>Blautia</taxon>
    </lineage>
</organism>
<evidence type="ECO:0000259" key="4">
    <source>
        <dbReference type="PROSITE" id="PS50006"/>
    </source>
</evidence>
<feature type="coiled-coil region" evidence="1">
    <location>
        <begin position="319"/>
        <end position="346"/>
    </location>
</feature>
<dbReference type="CDD" id="cd00060">
    <property type="entry name" value="FHA"/>
    <property type="match status" value="1"/>
</dbReference>
<accession>A0A9D2DSM9</accession>
<dbReference type="Pfam" id="PF19909">
    <property type="entry name" value="DUF6382"/>
    <property type="match status" value="1"/>
</dbReference>
<dbReference type="InterPro" id="IPR008984">
    <property type="entry name" value="SMAD_FHA_dom_sf"/>
</dbReference>
<dbReference type="PANTHER" id="PTHR23308">
    <property type="entry name" value="NUCLEAR INHIBITOR OF PROTEIN PHOSPHATASE-1"/>
    <property type="match status" value="1"/>
</dbReference>
<protein>
    <submittedName>
        <fullName evidence="5">FHA domain-containing protein</fullName>
    </submittedName>
</protein>
<evidence type="ECO:0000256" key="2">
    <source>
        <dbReference type="SAM" id="MobiDB-lite"/>
    </source>
</evidence>
<keyword evidence="1" id="KW-0175">Coiled coil</keyword>
<evidence type="ECO:0000313" key="6">
    <source>
        <dbReference type="Proteomes" id="UP000824041"/>
    </source>
</evidence>
<reference evidence="5" key="2">
    <citation type="submission" date="2021-04" db="EMBL/GenBank/DDBJ databases">
        <authorList>
            <person name="Gilroy R."/>
        </authorList>
    </citation>
    <scope>NUCLEOTIDE SEQUENCE</scope>
    <source>
        <strain evidence="5">14324</strain>
    </source>
</reference>
<evidence type="ECO:0000256" key="3">
    <source>
        <dbReference type="SAM" id="Phobius"/>
    </source>
</evidence>
<dbReference type="Proteomes" id="UP000824041">
    <property type="component" value="Unassembled WGS sequence"/>
</dbReference>
<keyword evidence="3" id="KW-0812">Transmembrane</keyword>
<dbReference type="InterPro" id="IPR050923">
    <property type="entry name" value="Cell_Proc_Reg/RNA_Proc"/>
</dbReference>
<proteinExistence type="predicted"/>
<evidence type="ECO:0000256" key="1">
    <source>
        <dbReference type="SAM" id="Coils"/>
    </source>
</evidence>
<name>A0A9D2DSM9_9FIRM</name>
<evidence type="ECO:0000313" key="5">
    <source>
        <dbReference type="EMBL" id="HIZ22492.1"/>
    </source>
</evidence>
<feature type="transmembrane region" description="Helical" evidence="3">
    <location>
        <begin position="247"/>
        <end position="271"/>
    </location>
</feature>
<dbReference type="Pfam" id="PF00498">
    <property type="entry name" value="FHA"/>
    <property type="match status" value="1"/>
</dbReference>
<dbReference type="SUPFAM" id="SSF49879">
    <property type="entry name" value="SMAD/FHA domain"/>
    <property type="match status" value="1"/>
</dbReference>
<dbReference type="InterPro" id="IPR000253">
    <property type="entry name" value="FHA_dom"/>
</dbReference>
<dbReference type="EMBL" id="DXBU01000091">
    <property type="protein sequence ID" value="HIZ22492.1"/>
    <property type="molecule type" value="Genomic_DNA"/>
</dbReference>
<feature type="transmembrane region" description="Helical" evidence="3">
    <location>
        <begin position="277"/>
        <end position="295"/>
    </location>
</feature>
<keyword evidence="3" id="KW-0472">Membrane</keyword>
<dbReference type="AlphaFoldDB" id="A0A9D2DSM9"/>
<comment type="caution">
    <text evidence="5">The sequence shown here is derived from an EMBL/GenBank/DDBJ whole genome shotgun (WGS) entry which is preliminary data.</text>
</comment>
<feature type="domain" description="FHA" evidence="4">
    <location>
        <begin position="388"/>
        <end position="438"/>
    </location>
</feature>
<dbReference type="InterPro" id="IPR045962">
    <property type="entry name" value="DUF6382"/>
</dbReference>
<keyword evidence="3" id="KW-1133">Transmembrane helix</keyword>
<feature type="region of interest" description="Disordered" evidence="2">
    <location>
        <begin position="185"/>
        <end position="224"/>
    </location>
</feature>
<gene>
    <name evidence="5" type="ORF">IAA21_06815</name>
</gene>
<dbReference type="SMART" id="SM00240">
    <property type="entry name" value="FHA"/>
    <property type="match status" value="1"/>
</dbReference>
<sequence>MRTEYKRDLDHSYMILQEISQIDTSSYQIRMLAANVIPKLLKCRIQGVDGKTMFSYEVTSKQPISALFEGKKLSIMDLQLIFGGFVQVMEDMAEFLLNPENLVIAPEHMYVDVEKKEVFFCYLPGYDHDVRGQFQTLTEYILPKLDHEDGKAVMLGYGVYRRALEESFHLEHIKEELYRVRNEEQEGKKKEPVLREESKSFLQPEKKDIPKGREEASFQEEPKDLWRMDAKEPPKKRNEKKEGMKKAAGCGAGAALFLILVFFKAFGYLPWLTVEAMAGGCLILLGGGTLFYSLYTKKQKKSEPARAEEKEIGFSGKEQQIQRTEMEEMESLLKNQEEKAGEMFRTNGSPKEFGETVALSANVKRGPASLVSKEPGELATIYLKEDITVVGKLETAADAVIPLPTVSRVHAKIRKKGEEYFLCDLNSRNGTSVNGRMLKNEEEYLLQDEDEVDFAQARYIFLK</sequence>
<dbReference type="PROSITE" id="PS50006">
    <property type="entry name" value="FHA_DOMAIN"/>
    <property type="match status" value="1"/>
</dbReference>
<dbReference type="Gene3D" id="2.60.200.20">
    <property type="match status" value="1"/>
</dbReference>